<proteinExistence type="predicted"/>
<name>U2KYL3_9FIRM</name>
<feature type="domain" description="Dockerin" evidence="1">
    <location>
        <begin position="338"/>
        <end position="401"/>
    </location>
</feature>
<dbReference type="PROSITE" id="PS51766">
    <property type="entry name" value="DOCKERIN"/>
    <property type="match status" value="1"/>
</dbReference>
<dbReference type="CDD" id="cd14256">
    <property type="entry name" value="Dockerin_I"/>
    <property type="match status" value="1"/>
</dbReference>
<dbReference type="Pfam" id="PF13306">
    <property type="entry name" value="LRR_5"/>
    <property type="match status" value="1"/>
</dbReference>
<dbReference type="Gene3D" id="3.80.10.10">
    <property type="entry name" value="Ribonuclease Inhibitor"/>
    <property type="match status" value="1"/>
</dbReference>
<evidence type="ECO:0000313" key="3">
    <source>
        <dbReference type="Proteomes" id="UP000016662"/>
    </source>
</evidence>
<dbReference type="GO" id="GO:0004553">
    <property type="term" value="F:hydrolase activity, hydrolyzing O-glycosyl compounds"/>
    <property type="evidence" value="ECO:0007669"/>
    <property type="project" value="InterPro"/>
</dbReference>
<evidence type="ECO:0000259" key="1">
    <source>
        <dbReference type="PROSITE" id="PS51766"/>
    </source>
</evidence>
<reference evidence="2 3" key="1">
    <citation type="submission" date="2013-07" db="EMBL/GenBank/DDBJ databases">
        <authorList>
            <person name="Weinstock G."/>
            <person name="Sodergren E."/>
            <person name="Wylie T."/>
            <person name="Fulton L."/>
            <person name="Fulton R."/>
            <person name="Fronick C."/>
            <person name="O'Laughlin M."/>
            <person name="Godfrey J."/>
            <person name="Miner T."/>
            <person name="Herter B."/>
            <person name="Appelbaum E."/>
            <person name="Cordes M."/>
            <person name="Lek S."/>
            <person name="Wollam A."/>
            <person name="Pepin K.H."/>
            <person name="Palsikar V.B."/>
            <person name="Mitreva M."/>
            <person name="Wilson R.K."/>
        </authorList>
    </citation>
    <scope>NUCLEOTIDE SEQUENCE [LARGE SCALE GENOMIC DNA]</scope>
    <source>
        <strain evidence="2 3">ATCC 27760</strain>
    </source>
</reference>
<dbReference type="InterPro" id="IPR016134">
    <property type="entry name" value="Dockerin_dom"/>
</dbReference>
<dbReference type="SUPFAM" id="SSF63446">
    <property type="entry name" value="Type I dockerin domain"/>
    <property type="match status" value="1"/>
</dbReference>
<keyword evidence="3" id="KW-1185">Reference proteome</keyword>
<sequence length="413" mass="45607">MIDQTFIDHFNYHLDTVIKGSVNNSQYRLDYEIPIKDRNATITKYNANANASDNVTVTIPDTILGRNVTKIATGAFSSSNVYQVIMSNNITTLESWSFNGCANLKKLTVSKNVSCAQSGGYLFTGCNNLTDITVPADMADREFISHFQYCIGGAKLIKPDVDAKVTQVYNNLKSKSANVNWNISGLSGNAKENAKYEVAKYIHSQLASNLIRYDASYSMPQTAYALVSGKGACAGMSRSYILLLLKSGFTKDDVQLISAPGHALVGIKLYNQWYFVECTNSNPESFAMTYQNEWYNGTPEGQYDGYIIPGTYSYYCDADGTRVVSQESEAYLAQCYKSNYNRGDVNMDGVTNSSDLSILNNYLNGGNSSINLVNADVNYDGKIDSNDYNSLNDIVSGKFTFADMIKKVYGRII</sequence>
<evidence type="ECO:0000313" key="2">
    <source>
        <dbReference type="EMBL" id="ERJ97387.1"/>
    </source>
</evidence>
<dbReference type="InterPro" id="IPR036439">
    <property type="entry name" value="Dockerin_dom_sf"/>
</dbReference>
<dbReference type="eggNOG" id="COG5279">
    <property type="taxonomic scope" value="Bacteria"/>
</dbReference>
<dbReference type="SUPFAM" id="SSF52058">
    <property type="entry name" value="L domain-like"/>
    <property type="match status" value="1"/>
</dbReference>
<dbReference type="Gene3D" id="1.10.1330.10">
    <property type="entry name" value="Dockerin domain"/>
    <property type="match status" value="1"/>
</dbReference>
<dbReference type="AlphaFoldDB" id="U2KYL3"/>
<dbReference type="InterPro" id="IPR026906">
    <property type="entry name" value="LRR_5"/>
</dbReference>
<dbReference type="PATRIC" id="fig|411473.3.peg.150"/>
<gene>
    <name evidence="2" type="ORF">RUMCAL_00170</name>
</gene>
<dbReference type="Proteomes" id="UP000016662">
    <property type="component" value="Unassembled WGS sequence"/>
</dbReference>
<dbReference type="STRING" id="411473.RUMCAL_00170"/>
<dbReference type="InterPro" id="IPR032675">
    <property type="entry name" value="LRR_dom_sf"/>
</dbReference>
<protein>
    <submittedName>
        <fullName evidence="2">Dockerin type I repeat-containing domain protein</fullName>
    </submittedName>
</protein>
<dbReference type="Pfam" id="PF00404">
    <property type="entry name" value="Dockerin_1"/>
    <property type="match status" value="1"/>
</dbReference>
<dbReference type="HOGENOM" id="CLU_665465_0_0_9"/>
<dbReference type="GO" id="GO:0000272">
    <property type="term" value="P:polysaccharide catabolic process"/>
    <property type="evidence" value="ECO:0007669"/>
    <property type="project" value="InterPro"/>
</dbReference>
<dbReference type="InterPro" id="IPR002105">
    <property type="entry name" value="Dockerin_1_rpt"/>
</dbReference>
<organism evidence="2 3">
    <name type="scientific">Ruminococcus callidus ATCC 27760</name>
    <dbReference type="NCBI Taxonomy" id="411473"/>
    <lineage>
        <taxon>Bacteria</taxon>
        <taxon>Bacillati</taxon>
        <taxon>Bacillota</taxon>
        <taxon>Clostridia</taxon>
        <taxon>Eubacteriales</taxon>
        <taxon>Oscillospiraceae</taxon>
        <taxon>Ruminococcus</taxon>
    </lineage>
</organism>
<dbReference type="EMBL" id="AWVF01000026">
    <property type="protein sequence ID" value="ERJ97387.1"/>
    <property type="molecule type" value="Genomic_DNA"/>
</dbReference>
<comment type="caution">
    <text evidence="2">The sequence shown here is derived from an EMBL/GenBank/DDBJ whole genome shotgun (WGS) entry which is preliminary data.</text>
</comment>
<accession>U2KYL3</accession>